<dbReference type="AlphaFoldDB" id="A0A1Y3AMR2"/>
<evidence type="ECO:0000313" key="2">
    <source>
        <dbReference type="Proteomes" id="UP000194236"/>
    </source>
</evidence>
<keyword evidence="2" id="KW-1185">Reference proteome</keyword>
<evidence type="ECO:0000313" key="1">
    <source>
        <dbReference type="EMBL" id="OTF69228.1"/>
    </source>
</evidence>
<protein>
    <submittedName>
        <fullName evidence="1">Uncharacterized protein</fullName>
    </submittedName>
</protein>
<name>A0A1Y3AMR2_EURMA</name>
<dbReference type="Proteomes" id="UP000194236">
    <property type="component" value="Unassembled WGS sequence"/>
</dbReference>
<sequence>MELKTNIRNSKRNIRNQKNIRTYVNVTISSSFIIIDFDRFIAFDRYCNNDDEFIDDGGGGGGGGAGGCGIFEDI</sequence>
<comment type="caution">
    <text evidence="1">The sequence shown here is derived from an EMBL/GenBank/DDBJ whole genome shotgun (WGS) entry which is preliminary data.</text>
</comment>
<gene>
    <name evidence="1" type="ORF">BLA29_002826</name>
</gene>
<reference evidence="1 2" key="1">
    <citation type="submission" date="2017-03" db="EMBL/GenBank/DDBJ databases">
        <title>Genome Survey of Euroglyphus maynei.</title>
        <authorList>
            <person name="Arlian L.G."/>
            <person name="Morgan M.S."/>
            <person name="Rider S.D."/>
        </authorList>
    </citation>
    <scope>NUCLEOTIDE SEQUENCE [LARGE SCALE GENOMIC DNA]</scope>
    <source>
        <strain evidence="1">Arlian Lab</strain>
        <tissue evidence="1">Whole body</tissue>
    </source>
</reference>
<accession>A0A1Y3AMR2</accession>
<proteinExistence type="predicted"/>
<organism evidence="1 2">
    <name type="scientific">Euroglyphus maynei</name>
    <name type="common">Mayne's house dust mite</name>
    <dbReference type="NCBI Taxonomy" id="6958"/>
    <lineage>
        <taxon>Eukaryota</taxon>
        <taxon>Metazoa</taxon>
        <taxon>Ecdysozoa</taxon>
        <taxon>Arthropoda</taxon>
        <taxon>Chelicerata</taxon>
        <taxon>Arachnida</taxon>
        <taxon>Acari</taxon>
        <taxon>Acariformes</taxon>
        <taxon>Sarcoptiformes</taxon>
        <taxon>Astigmata</taxon>
        <taxon>Psoroptidia</taxon>
        <taxon>Analgoidea</taxon>
        <taxon>Pyroglyphidae</taxon>
        <taxon>Pyroglyphinae</taxon>
        <taxon>Euroglyphus</taxon>
    </lineage>
</organism>
<dbReference type="EMBL" id="MUJZ01071574">
    <property type="protein sequence ID" value="OTF69228.1"/>
    <property type="molecule type" value="Genomic_DNA"/>
</dbReference>